<organism evidence="1 2">
    <name type="scientific">Actinoplanes sandaracinus</name>
    <dbReference type="NCBI Taxonomy" id="3045177"/>
    <lineage>
        <taxon>Bacteria</taxon>
        <taxon>Bacillati</taxon>
        <taxon>Actinomycetota</taxon>
        <taxon>Actinomycetes</taxon>
        <taxon>Micromonosporales</taxon>
        <taxon>Micromonosporaceae</taxon>
        <taxon>Actinoplanes</taxon>
    </lineage>
</organism>
<keyword evidence="2" id="KW-1185">Reference proteome</keyword>
<gene>
    <name evidence="1" type="ORF">QLQ12_14565</name>
</gene>
<dbReference type="RefSeq" id="WP_282760206.1">
    <property type="nucleotide sequence ID" value="NZ_JASCTH010000008.1"/>
</dbReference>
<evidence type="ECO:0000313" key="1">
    <source>
        <dbReference type="EMBL" id="MDI6099822.1"/>
    </source>
</evidence>
<comment type="caution">
    <text evidence="1">The sequence shown here is derived from an EMBL/GenBank/DDBJ whole genome shotgun (WGS) entry which is preliminary data.</text>
</comment>
<name>A0ABT6WJB7_9ACTN</name>
<accession>A0ABT6WJB7</accession>
<evidence type="ECO:0000313" key="2">
    <source>
        <dbReference type="Proteomes" id="UP001241758"/>
    </source>
</evidence>
<dbReference type="Proteomes" id="UP001241758">
    <property type="component" value="Unassembled WGS sequence"/>
</dbReference>
<sequence>MISKTFTSVTLCIYTVTEVCKVTQPCSEKDRRAVPVLCPLDRRVEVKSGHPGLDATPLTEPLQEVMAGGTPTQGPLKALPKLTVIIFNLIAFGSDCIALRLARGCLRPPG</sequence>
<protein>
    <submittedName>
        <fullName evidence="1">Uncharacterized protein</fullName>
    </submittedName>
</protein>
<dbReference type="EMBL" id="JASCTH010000008">
    <property type="protein sequence ID" value="MDI6099822.1"/>
    <property type="molecule type" value="Genomic_DNA"/>
</dbReference>
<reference evidence="1 2" key="1">
    <citation type="submission" date="2023-05" db="EMBL/GenBank/DDBJ databases">
        <title>Actinoplanes sp. NEAU-A12 genome sequencing.</title>
        <authorList>
            <person name="Wang Z.-S."/>
        </authorList>
    </citation>
    <scope>NUCLEOTIDE SEQUENCE [LARGE SCALE GENOMIC DNA]</scope>
    <source>
        <strain evidence="1 2">NEAU-A12</strain>
    </source>
</reference>
<proteinExistence type="predicted"/>